<sequence length="107" mass="12519">MPRHPKRRRSRYPLCNQCRHPIVWFSLHGSWRSFDPKPVDGRRHVGGAAYPVEQRRAWRTRDLVVELMGRRSVSEPEAQDEVYDLPWHVLHACPPDRATREASAAGR</sequence>
<dbReference type="EMBL" id="JAUHJQ010000008">
    <property type="protein sequence ID" value="MDN4174709.1"/>
    <property type="molecule type" value="Genomic_DNA"/>
</dbReference>
<comment type="caution">
    <text evidence="1">The sequence shown here is derived from an EMBL/GenBank/DDBJ whole genome shotgun (WGS) entry which is preliminary data.</text>
</comment>
<protein>
    <submittedName>
        <fullName evidence="1">Uncharacterized protein</fullName>
    </submittedName>
</protein>
<evidence type="ECO:0000313" key="1">
    <source>
        <dbReference type="EMBL" id="MDN4174709.1"/>
    </source>
</evidence>
<organism evidence="1 2">
    <name type="scientific">Nocardioides oceani</name>
    <dbReference type="NCBI Taxonomy" id="3058369"/>
    <lineage>
        <taxon>Bacteria</taxon>
        <taxon>Bacillati</taxon>
        <taxon>Actinomycetota</taxon>
        <taxon>Actinomycetes</taxon>
        <taxon>Propionibacteriales</taxon>
        <taxon>Nocardioidaceae</taxon>
        <taxon>Nocardioides</taxon>
    </lineage>
</organism>
<gene>
    <name evidence="1" type="ORF">QWY28_17240</name>
</gene>
<keyword evidence="2" id="KW-1185">Reference proteome</keyword>
<proteinExistence type="predicted"/>
<dbReference type="RefSeq" id="WP_300953803.1">
    <property type="nucleotide sequence ID" value="NZ_JAUHJQ010000008.1"/>
</dbReference>
<name>A0ABT8FJ51_9ACTN</name>
<dbReference type="Proteomes" id="UP001168620">
    <property type="component" value="Unassembled WGS sequence"/>
</dbReference>
<evidence type="ECO:0000313" key="2">
    <source>
        <dbReference type="Proteomes" id="UP001168620"/>
    </source>
</evidence>
<accession>A0ABT8FJ51</accession>
<reference evidence="1" key="1">
    <citation type="submission" date="2023-06" db="EMBL/GenBank/DDBJ databases">
        <title>Draft genome sequence of Nocardioides sp. SOB77.</title>
        <authorList>
            <person name="Zhang G."/>
        </authorList>
    </citation>
    <scope>NUCLEOTIDE SEQUENCE</scope>
    <source>
        <strain evidence="1">SOB77</strain>
    </source>
</reference>